<dbReference type="GO" id="GO:0005634">
    <property type="term" value="C:nucleus"/>
    <property type="evidence" value="ECO:0007669"/>
    <property type="project" value="UniProtKB-SubCell"/>
</dbReference>
<comment type="cofactor">
    <cofactor evidence="5">
        <name>Mg(2+)</name>
        <dbReference type="ChEBI" id="CHEBI:18420"/>
    </cofactor>
    <text evidence="5">Binds 2 magnesium ions.</text>
</comment>
<comment type="caution">
    <text evidence="8">The sequence shown here is derived from an EMBL/GenBank/DDBJ whole genome shotgun (WGS) entry which is preliminary data.</text>
</comment>
<dbReference type="GO" id="GO:0034353">
    <property type="term" value="F:mRNA 5'-diphosphatase activity"/>
    <property type="evidence" value="ECO:0007669"/>
    <property type="project" value="TreeGrafter"/>
</dbReference>
<keyword evidence="5" id="KW-0539">Nucleus</keyword>
<comment type="catalytic activity">
    <reaction evidence="4">
        <text>a 5'-end NAD(+)-phospho-ribonucleoside in snoRNA + H2O = a 5'-end phospho-ribonucleoside in snoRNA + NAD(+) + H(+)</text>
        <dbReference type="Rhea" id="RHEA:60892"/>
        <dbReference type="Rhea" id="RHEA-COMP:15699"/>
        <dbReference type="Rhea" id="RHEA-COMP:15700"/>
        <dbReference type="ChEBI" id="CHEBI:15377"/>
        <dbReference type="ChEBI" id="CHEBI:15378"/>
        <dbReference type="ChEBI" id="CHEBI:57540"/>
        <dbReference type="ChEBI" id="CHEBI:138282"/>
        <dbReference type="ChEBI" id="CHEBI:144029"/>
    </reaction>
    <physiologicalReaction direction="left-to-right" evidence="4">
        <dbReference type="Rhea" id="RHEA:60893"/>
    </physiologicalReaction>
</comment>
<feature type="domain" description="RAI1-like" evidence="7">
    <location>
        <begin position="55"/>
        <end position="394"/>
    </location>
</feature>
<dbReference type="PANTHER" id="PTHR12395:SF9">
    <property type="entry name" value="DECAPPING AND EXORIBONUCLEASE PROTEIN"/>
    <property type="match status" value="1"/>
</dbReference>
<dbReference type="InterPro" id="IPR013961">
    <property type="entry name" value="RAI1"/>
</dbReference>
<dbReference type="OrthoDB" id="5853397at2759"/>
<dbReference type="GO" id="GO:0005829">
    <property type="term" value="C:cytosol"/>
    <property type="evidence" value="ECO:0007669"/>
    <property type="project" value="TreeGrafter"/>
</dbReference>
<accession>A0A9Q1HQ62</accession>
<dbReference type="GO" id="GO:0000166">
    <property type="term" value="F:nucleotide binding"/>
    <property type="evidence" value="ECO:0007669"/>
    <property type="project" value="UniProtKB-KW"/>
</dbReference>
<dbReference type="EC" id="3.6.1.-" evidence="5"/>
<evidence type="ECO:0000256" key="5">
    <source>
        <dbReference type="RuleBase" id="RU367113"/>
    </source>
</evidence>
<feature type="domain" description="RAI1-like" evidence="7">
    <location>
        <begin position="411"/>
        <end position="752"/>
    </location>
</feature>
<evidence type="ECO:0000313" key="9">
    <source>
        <dbReference type="Proteomes" id="UP001152803"/>
    </source>
</evidence>
<comment type="subcellular location">
    <subcellularLocation>
        <location evidence="5">Nucleus</location>
    </subcellularLocation>
</comment>
<evidence type="ECO:0000313" key="8">
    <source>
        <dbReference type="EMBL" id="KAJ8253866.1"/>
    </source>
</evidence>
<comment type="catalytic activity">
    <reaction evidence="2">
        <text>a 5'-end FAD-phospho-ribonucleoside in mRNA + H2O = a 5'-end phospho-ribonucleoside in mRNA + FAD + H(+)</text>
        <dbReference type="Rhea" id="RHEA:67492"/>
        <dbReference type="Rhea" id="RHEA-COMP:15692"/>
        <dbReference type="Rhea" id="RHEA-COMP:17275"/>
        <dbReference type="ChEBI" id="CHEBI:15377"/>
        <dbReference type="ChEBI" id="CHEBI:15378"/>
        <dbReference type="ChEBI" id="CHEBI:57692"/>
        <dbReference type="ChEBI" id="CHEBI:138282"/>
        <dbReference type="ChEBI" id="CHEBI:172372"/>
    </reaction>
    <physiologicalReaction direction="left-to-right" evidence="2">
        <dbReference type="Rhea" id="RHEA:67493"/>
    </physiologicalReaction>
</comment>
<proteinExistence type="inferred from homology"/>
<name>A0A9Q1HQ62_CONCO</name>
<comment type="catalytic activity">
    <reaction evidence="3">
        <text>a 5'-end CoA-ribonucleoside in mRNA + H2O = 3'-dephospho-CoA + a 5'-end phospho-ribonucleoside in mRNA + H(+)</text>
        <dbReference type="Rhea" id="RHEA:67496"/>
        <dbReference type="Rhea" id="RHEA-COMP:15692"/>
        <dbReference type="Rhea" id="RHEA-COMP:17276"/>
        <dbReference type="ChEBI" id="CHEBI:15377"/>
        <dbReference type="ChEBI" id="CHEBI:15378"/>
        <dbReference type="ChEBI" id="CHEBI:57328"/>
        <dbReference type="ChEBI" id="CHEBI:138282"/>
        <dbReference type="ChEBI" id="CHEBI:172371"/>
    </reaction>
    <physiologicalReaction direction="left-to-right" evidence="3">
        <dbReference type="Rhea" id="RHEA:67497"/>
    </physiologicalReaction>
</comment>
<organism evidence="8 9">
    <name type="scientific">Conger conger</name>
    <name type="common">Conger eel</name>
    <name type="synonym">Muraena conger</name>
    <dbReference type="NCBI Taxonomy" id="82655"/>
    <lineage>
        <taxon>Eukaryota</taxon>
        <taxon>Metazoa</taxon>
        <taxon>Chordata</taxon>
        <taxon>Craniata</taxon>
        <taxon>Vertebrata</taxon>
        <taxon>Euteleostomi</taxon>
        <taxon>Actinopterygii</taxon>
        <taxon>Neopterygii</taxon>
        <taxon>Teleostei</taxon>
        <taxon>Anguilliformes</taxon>
        <taxon>Congridae</taxon>
        <taxon>Conger</taxon>
    </lineage>
</organism>
<dbReference type="GO" id="GO:0000956">
    <property type="term" value="P:nuclear-transcribed mRNA catabolic process"/>
    <property type="evidence" value="ECO:0007669"/>
    <property type="project" value="TreeGrafter"/>
</dbReference>
<dbReference type="InterPro" id="IPR039039">
    <property type="entry name" value="RAI1-like_fam"/>
</dbReference>
<keyword evidence="5" id="KW-0547">Nucleotide-binding</keyword>
<evidence type="ECO:0000256" key="3">
    <source>
        <dbReference type="ARBA" id="ARBA00024564"/>
    </source>
</evidence>
<dbReference type="GO" id="GO:0004518">
    <property type="term" value="F:nuclease activity"/>
    <property type="evidence" value="ECO:0007669"/>
    <property type="project" value="UniProtKB-KW"/>
</dbReference>
<dbReference type="Pfam" id="PF08652">
    <property type="entry name" value="RAI1"/>
    <property type="match status" value="2"/>
</dbReference>
<keyword evidence="5" id="KW-0540">Nuclease</keyword>
<protein>
    <recommendedName>
        <fullName evidence="5">Decapping nuclease</fullName>
        <ecNumber evidence="5">3.6.1.-</ecNumber>
    </recommendedName>
</protein>
<comment type="function">
    <text evidence="5">Decapping enzyme for NAD-capped RNAs: specifically hydrolyzes the nicotinamide adenine dinucleotide (NAD) cap from a subset of RNAs by removing the entire NAD moiety from the 5'-end of an NAD-capped RNA.</text>
</comment>
<dbReference type="GO" id="GO:0003723">
    <property type="term" value="F:RNA binding"/>
    <property type="evidence" value="ECO:0007669"/>
    <property type="project" value="UniProtKB-KW"/>
</dbReference>
<dbReference type="PANTHER" id="PTHR12395">
    <property type="entry name" value="DOM-3 RELATED"/>
    <property type="match status" value="1"/>
</dbReference>
<dbReference type="EMBL" id="JAFJMO010000016">
    <property type="protein sequence ID" value="KAJ8253866.1"/>
    <property type="molecule type" value="Genomic_DNA"/>
</dbReference>
<keyword evidence="5" id="KW-0694">RNA-binding</keyword>
<gene>
    <name evidence="8" type="ORF">COCON_G00204780</name>
</gene>
<reference evidence="8" key="1">
    <citation type="journal article" date="2023" name="Science">
        <title>Genome structures resolve the early diversification of teleost fishes.</title>
        <authorList>
            <person name="Parey E."/>
            <person name="Louis A."/>
            <person name="Montfort J."/>
            <person name="Bouchez O."/>
            <person name="Roques C."/>
            <person name="Iampietro C."/>
            <person name="Lluch J."/>
            <person name="Castinel A."/>
            <person name="Donnadieu C."/>
            <person name="Desvignes T."/>
            <person name="Floi Bucao C."/>
            <person name="Jouanno E."/>
            <person name="Wen M."/>
            <person name="Mejri S."/>
            <person name="Dirks R."/>
            <person name="Jansen H."/>
            <person name="Henkel C."/>
            <person name="Chen W.J."/>
            <person name="Zahm M."/>
            <person name="Cabau C."/>
            <person name="Klopp C."/>
            <person name="Thompson A.W."/>
            <person name="Robinson-Rechavi M."/>
            <person name="Braasch I."/>
            <person name="Lecointre G."/>
            <person name="Bobe J."/>
            <person name="Postlethwait J.H."/>
            <person name="Berthelot C."/>
            <person name="Roest Crollius H."/>
            <person name="Guiguen Y."/>
        </authorList>
    </citation>
    <scope>NUCLEOTIDE SEQUENCE</scope>
    <source>
        <strain evidence="8">Concon-B</strain>
    </source>
</reference>
<evidence type="ECO:0000259" key="7">
    <source>
        <dbReference type="Pfam" id="PF08652"/>
    </source>
</evidence>
<dbReference type="GO" id="GO:0110155">
    <property type="term" value="P:NAD-cap decapping"/>
    <property type="evidence" value="ECO:0007669"/>
    <property type="project" value="TreeGrafter"/>
</dbReference>
<keyword evidence="5" id="KW-0378">Hydrolase</keyword>
<keyword evidence="5" id="KW-0479">Metal-binding</keyword>
<comment type="similarity">
    <text evidence="1 5">Belongs to the DXO/Dom3Z family.</text>
</comment>
<evidence type="ECO:0000256" key="4">
    <source>
        <dbReference type="ARBA" id="ARBA00049418"/>
    </source>
</evidence>
<sequence>MFQNRNRAETSATLRVPLTHSSNSRETTMSGHEDTTQTLSTRRQLYERDFPFYKLPVEVGCFSLDSERTFYNDDRQLRYYVEPEKSPHFKLSDGYPERYMRRNEGVKEGIDHVLRWILANRSKLEVSHAAAAGSSPACDLGVDFITWRGHLTKLLTTPYETREGWMLAVTRLQGTLYMSEVETETARWDRETRSERHKQMMYWGLKFEQYTCAAEPGDRPDEGGVVNTNEAFCTVVRTRLAAHRLLFSGEVDCRDRDPQAPPAPACYLELKTSAEIRTPKQRSNFHRYKLLKWWAQSFLPGVPRIIAGFRDNDGVVVSVETYQTSKISQLIKNEYNCWNPTVCMNFCSDFLSFARSVVREDNPRVVYLFSWEPHREVSYSIHRDTQYCFLPDWYTLSTRRQLYERDFPLYKQPVEVGCFSLDSERKFYNDDRQLRYYVEPEKSPHFKLSDGYPERYMRRNEGVKEGIDHILRWILANRSKLEVSHAAATGSSPACDLGVDFITWRGHLTKLLTTPYETREGWMLAVTRLQGTLYMSEVETETARWDRETRSERHKQMMYWGYKFEQYTCAAEPGGRPDESGVVNTNEAFCTVVRTRLAAHRLLFSGEVDCRDRDPQAPPAPACYLELKTSAEICTPKQRSNFHRYKLLKWWAQSFLPGVPRIIAGFRDDDGVVVSVETYQTSKISQLIKNEYNCWKPTVCMNFCSDFLSFARSVVREDNPRVVYLFSWEPHREVSYSIHRDTQYCFLPDWYVSEITHPQQVE</sequence>
<evidence type="ECO:0000256" key="1">
    <source>
        <dbReference type="ARBA" id="ARBA00006562"/>
    </source>
</evidence>
<keyword evidence="9" id="KW-1185">Reference proteome</keyword>
<evidence type="ECO:0000256" key="6">
    <source>
        <dbReference type="SAM" id="MobiDB-lite"/>
    </source>
</evidence>
<keyword evidence="5" id="KW-0460">Magnesium</keyword>
<dbReference type="Proteomes" id="UP001152803">
    <property type="component" value="Unassembled WGS sequence"/>
</dbReference>
<evidence type="ECO:0000256" key="2">
    <source>
        <dbReference type="ARBA" id="ARBA00024458"/>
    </source>
</evidence>
<feature type="region of interest" description="Disordered" evidence="6">
    <location>
        <begin position="1"/>
        <end position="39"/>
    </location>
</feature>
<dbReference type="GO" id="GO:0046872">
    <property type="term" value="F:metal ion binding"/>
    <property type="evidence" value="ECO:0007669"/>
    <property type="project" value="UniProtKB-KW"/>
</dbReference>
<dbReference type="AlphaFoldDB" id="A0A9Q1HQ62"/>